<sequence length="294" mass="29784">MDSSQEDRTSPDPNTHWAVAGDGGVPAPHAGPLATPPLGKRGLDSTTFEASTVFMTGDKGDGGLIGPAGPLGPQGEAGECPASCGGALGPPGPQGVSGLTGARGLPGVQGLIGSKGLKGERGDEGKPGIPGLNGQKGSQGEQGGCECTDGEDGADGAVGEKGGHFDRVRGVYTAPVNGSYVFSFHLAVAGRVLKVGLFHNFSPSVRVTEGADQSTASHSVALHLTQGDRVWLQVKDATTNGMYTDGERSSTFSGYLLHPDSCGTPRGKSFIPTMKELQEEYSWEGPSGTAAPSP</sequence>
<dbReference type="AlphaFoldDB" id="H2S9Q7"/>
<proteinExistence type="predicted"/>
<feature type="region of interest" description="Disordered" evidence="5">
    <location>
        <begin position="1"/>
        <end position="86"/>
    </location>
</feature>
<organism evidence="7 8">
    <name type="scientific">Takifugu rubripes</name>
    <name type="common">Japanese pufferfish</name>
    <name type="synonym">Fugu rubripes</name>
    <dbReference type="NCBI Taxonomy" id="31033"/>
    <lineage>
        <taxon>Eukaryota</taxon>
        <taxon>Metazoa</taxon>
        <taxon>Chordata</taxon>
        <taxon>Craniata</taxon>
        <taxon>Vertebrata</taxon>
        <taxon>Euteleostomi</taxon>
        <taxon>Actinopterygii</taxon>
        <taxon>Neopterygii</taxon>
        <taxon>Teleostei</taxon>
        <taxon>Neoteleostei</taxon>
        <taxon>Acanthomorphata</taxon>
        <taxon>Eupercaria</taxon>
        <taxon>Tetraodontiformes</taxon>
        <taxon>Tetradontoidea</taxon>
        <taxon>Tetraodontidae</taxon>
        <taxon>Takifugu</taxon>
    </lineage>
</organism>
<keyword evidence="2" id="KW-0964">Secreted</keyword>
<dbReference type="InterPro" id="IPR050392">
    <property type="entry name" value="Collagen/C1q_domain"/>
</dbReference>
<dbReference type="Ensembl" id="ENSTRUT00000009187.3">
    <property type="protein sequence ID" value="ENSTRUP00000009133.3"/>
    <property type="gene ID" value="ENSTRUG00000003874.3"/>
</dbReference>
<evidence type="ECO:0000313" key="7">
    <source>
        <dbReference type="Ensembl" id="ENSTRUP00000009133.3"/>
    </source>
</evidence>
<keyword evidence="8" id="KW-1185">Reference proteome</keyword>
<keyword evidence="3" id="KW-0272">Extracellular matrix</keyword>
<keyword evidence="4" id="KW-0176">Collagen</keyword>
<dbReference type="PANTHER" id="PTHR15427:SF52">
    <property type="entry name" value="C1Q DOMAIN-CONTAINING PROTEIN"/>
    <property type="match status" value="1"/>
</dbReference>
<dbReference type="STRING" id="31033.ENSTRUP00000009133"/>
<comment type="subcellular location">
    <subcellularLocation>
        <location evidence="1">Secreted</location>
        <location evidence="1">Extracellular space</location>
        <location evidence="1">Extracellular matrix</location>
    </subcellularLocation>
</comment>
<dbReference type="Gene3D" id="2.60.120.40">
    <property type="match status" value="1"/>
</dbReference>
<evidence type="ECO:0000259" key="6">
    <source>
        <dbReference type="PROSITE" id="PS50871"/>
    </source>
</evidence>
<dbReference type="Proteomes" id="UP000005226">
    <property type="component" value="Chromosome 22"/>
</dbReference>
<dbReference type="InterPro" id="IPR008983">
    <property type="entry name" value="Tumour_necrosis_fac-like_dom"/>
</dbReference>
<evidence type="ECO:0000256" key="5">
    <source>
        <dbReference type="SAM" id="MobiDB-lite"/>
    </source>
</evidence>
<protein>
    <recommendedName>
        <fullName evidence="6">C1q domain-containing protein</fullName>
    </recommendedName>
</protein>
<dbReference type="InParanoid" id="H2S9Q7"/>
<dbReference type="PROSITE" id="PS50871">
    <property type="entry name" value="C1Q"/>
    <property type="match status" value="1"/>
</dbReference>
<feature type="compositionally biased region" description="Basic and acidic residues" evidence="5">
    <location>
        <begin position="117"/>
        <end position="126"/>
    </location>
</feature>
<feature type="region of interest" description="Disordered" evidence="5">
    <location>
        <begin position="113"/>
        <end position="152"/>
    </location>
</feature>
<evidence type="ECO:0000313" key="8">
    <source>
        <dbReference type="Proteomes" id="UP000005226"/>
    </source>
</evidence>
<reference evidence="7" key="3">
    <citation type="submission" date="2025-09" db="UniProtKB">
        <authorList>
            <consortium name="Ensembl"/>
        </authorList>
    </citation>
    <scope>IDENTIFICATION</scope>
</reference>
<evidence type="ECO:0000256" key="2">
    <source>
        <dbReference type="ARBA" id="ARBA00022525"/>
    </source>
</evidence>
<reference evidence="7 8" key="1">
    <citation type="journal article" date="2011" name="Genome Biol. Evol.">
        <title>Integration of the genetic map and genome assembly of fugu facilitates insights into distinct features of genome evolution in teleosts and mammals.</title>
        <authorList>
            <person name="Kai W."/>
            <person name="Kikuchi K."/>
            <person name="Tohari S."/>
            <person name="Chew A.K."/>
            <person name="Tay A."/>
            <person name="Fujiwara A."/>
            <person name="Hosoya S."/>
            <person name="Suetake H."/>
            <person name="Naruse K."/>
            <person name="Brenner S."/>
            <person name="Suzuki Y."/>
            <person name="Venkatesh B."/>
        </authorList>
    </citation>
    <scope>NUCLEOTIDE SEQUENCE [LARGE SCALE GENOMIC DNA]</scope>
</reference>
<dbReference type="GeneTree" id="ENSGT00940000155435"/>
<dbReference type="SMART" id="SM00110">
    <property type="entry name" value="C1Q"/>
    <property type="match status" value="1"/>
</dbReference>
<name>H2S9Q7_TAKRU</name>
<reference evidence="7" key="2">
    <citation type="submission" date="2025-08" db="UniProtKB">
        <authorList>
            <consortium name="Ensembl"/>
        </authorList>
    </citation>
    <scope>IDENTIFICATION</scope>
</reference>
<dbReference type="PRINTS" id="PR00007">
    <property type="entry name" value="COMPLEMNTC1Q"/>
</dbReference>
<evidence type="ECO:0000256" key="4">
    <source>
        <dbReference type="ARBA" id="ARBA00023119"/>
    </source>
</evidence>
<evidence type="ECO:0000256" key="1">
    <source>
        <dbReference type="ARBA" id="ARBA00004498"/>
    </source>
</evidence>
<dbReference type="InterPro" id="IPR001073">
    <property type="entry name" value="C1q_dom"/>
</dbReference>
<dbReference type="Pfam" id="PF00386">
    <property type="entry name" value="C1q"/>
    <property type="match status" value="1"/>
</dbReference>
<feature type="domain" description="C1q" evidence="6">
    <location>
        <begin position="126"/>
        <end position="263"/>
    </location>
</feature>
<evidence type="ECO:0000256" key="3">
    <source>
        <dbReference type="ARBA" id="ARBA00022530"/>
    </source>
</evidence>
<accession>H2S9Q7</accession>
<feature type="compositionally biased region" description="Polar residues" evidence="5">
    <location>
        <begin position="44"/>
        <end position="54"/>
    </location>
</feature>
<dbReference type="SUPFAM" id="SSF49842">
    <property type="entry name" value="TNF-like"/>
    <property type="match status" value="1"/>
</dbReference>
<dbReference type="PANTHER" id="PTHR15427">
    <property type="entry name" value="EMILIN ELASTIN MICROFIBRIL INTERFACE-LOCATED PROTEIN ELASTIN MICROFIBRIL INTERFACER"/>
    <property type="match status" value="1"/>
</dbReference>
<dbReference type="GO" id="GO:0005581">
    <property type="term" value="C:collagen trimer"/>
    <property type="evidence" value="ECO:0007669"/>
    <property type="project" value="UniProtKB-KW"/>
</dbReference>
<feature type="compositionally biased region" description="Basic and acidic residues" evidence="5">
    <location>
        <begin position="1"/>
        <end position="10"/>
    </location>
</feature>